<dbReference type="EMBL" id="FOXD01000030">
    <property type="protein sequence ID" value="SFQ33659.1"/>
    <property type="molecule type" value="Genomic_DNA"/>
</dbReference>
<evidence type="ECO:0000313" key="2">
    <source>
        <dbReference type="Proteomes" id="UP000198892"/>
    </source>
</evidence>
<dbReference type="Proteomes" id="UP000198892">
    <property type="component" value="Unassembled WGS sequence"/>
</dbReference>
<reference evidence="2" key="1">
    <citation type="submission" date="2016-10" db="EMBL/GenBank/DDBJ databases">
        <authorList>
            <person name="Varghese N."/>
            <person name="Submissions S."/>
        </authorList>
    </citation>
    <scope>NUCLEOTIDE SEQUENCE [LARGE SCALE GENOMIC DNA]</scope>
    <source>
        <strain evidence="2">S7</strain>
    </source>
</reference>
<dbReference type="AlphaFoldDB" id="A0A1I5XNY3"/>
<dbReference type="OrthoDB" id="2431483at2"/>
<evidence type="ECO:0008006" key="3">
    <source>
        <dbReference type="Google" id="ProtNLM"/>
    </source>
</evidence>
<sequence>MDERIKSLIEYTKTTLGLARYHLLTHDILRSVNVFHETIYTLSMEWLPPHMTERGEEGLNPAGTAVVNINIHTHHFQSIIFVRGETYADKCRFGYTDSENIITWLEKETGLAHKKQFQLIKDGEGGYRFEECIDGVKVSPSGCIDIHFNDQGRLTFFSIDGQFPPEDMIHKEPFALTRDNAEPYVWKQLQLLEFPSRASGKILPVYVLDELYVTNDGASALPFEIFAEKKAYQLVNQRLTWQTPLEGSFEGGSIELQEDVSAAQAFACEPHPDTFPITVDEQQQVLEAVVTLMRQEYPQDSGKWVLHTINREKGYLLTILKPSNPDRWVFAGKIKVFLHPDSLQVVNYIDNKLLRDMYSHYEKPEKTTIRKEEAYEKIKQHITVTPVYIYDEQQRRYVLCGKLDCDYGVHAADGSVFLLDDL</sequence>
<protein>
    <recommendedName>
        <fullName evidence="3">DUF4901 domain-containing protein</fullName>
    </recommendedName>
</protein>
<dbReference type="STRING" id="1884432.SAMN05518683_1304"/>
<dbReference type="RefSeq" id="WP_093339274.1">
    <property type="nucleotide sequence ID" value="NZ_FOXD01000030.1"/>
</dbReference>
<accession>A0A1I5XNY3</accession>
<proteinExistence type="predicted"/>
<keyword evidence="2" id="KW-1185">Reference proteome</keyword>
<evidence type="ECO:0000313" key="1">
    <source>
        <dbReference type="EMBL" id="SFQ33659.1"/>
    </source>
</evidence>
<gene>
    <name evidence="1" type="ORF">SAMN05518683_1304</name>
</gene>
<name>A0A1I5XNY3_9BACI</name>
<organism evidence="1 2">
    <name type="scientific">Salibacterium halotolerans</name>
    <dbReference type="NCBI Taxonomy" id="1884432"/>
    <lineage>
        <taxon>Bacteria</taxon>
        <taxon>Bacillati</taxon>
        <taxon>Bacillota</taxon>
        <taxon>Bacilli</taxon>
        <taxon>Bacillales</taxon>
        <taxon>Bacillaceae</taxon>
    </lineage>
</organism>